<gene>
    <name evidence="1" type="ORF">ACFOUP_12705</name>
</gene>
<comment type="caution">
    <text evidence="1">The sequence shown here is derived from an EMBL/GenBank/DDBJ whole genome shotgun (WGS) entry which is preliminary data.</text>
</comment>
<dbReference type="RefSeq" id="WP_241291893.1">
    <property type="nucleotide sequence ID" value="NZ_JAKZGR010000002.1"/>
</dbReference>
<sequence length="128" mass="14819">MTKSEFNYGKNSFVKPAEFALIKNKQIQETTSTLEEYFKKKAEDIPSKLQYYFFSDSNEKIVTLGNVLLQMKNHISFDATEDSTSLFVVIGEIDNPNLSIAFMIEWTNNMCELGFKHDCEFGGWELIY</sequence>
<protein>
    <submittedName>
        <fullName evidence="1">Uncharacterized protein</fullName>
    </submittedName>
</protein>
<dbReference type="Proteomes" id="UP001595766">
    <property type="component" value="Unassembled WGS sequence"/>
</dbReference>
<evidence type="ECO:0000313" key="1">
    <source>
        <dbReference type="EMBL" id="MFC3977240.1"/>
    </source>
</evidence>
<organism evidence="1 2">
    <name type="scientific">Belliella kenyensis</name>
    <dbReference type="NCBI Taxonomy" id="1472724"/>
    <lineage>
        <taxon>Bacteria</taxon>
        <taxon>Pseudomonadati</taxon>
        <taxon>Bacteroidota</taxon>
        <taxon>Cytophagia</taxon>
        <taxon>Cytophagales</taxon>
        <taxon>Cyclobacteriaceae</taxon>
        <taxon>Belliella</taxon>
    </lineage>
</organism>
<reference evidence="2" key="1">
    <citation type="journal article" date="2019" name="Int. J. Syst. Evol. Microbiol.">
        <title>The Global Catalogue of Microorganisms (GCM) 10K type strain sequencing project: providing services to taxonomists for standard genome sequencing and annotation.</title>
        <authorList>
            <consortium name="The Broad Institute Genomics Platform"/>
            <consortium name="The Broad Institute Genome Sequencing Center for Infectious Disease"/>
            <person name="Wu L."/>
            <person name="Ma J."/>
        </authorList>
    </citation>
    <scope>NUCLEOTIDE SEQUENCE [LARGE SCALE GENOMIC DNA]</scope>
    <source>
        <strain evidence="2">CECT 8551</strain>
    </source>
</reference>
<keyword evidence="2" id="KW-1185">Reference proteome</keyword>
<name>A0ABV8EPH1_9BACT</name>
<evidence type="ECO:0000313" key="2">
    <source>
        <dbReference type="Proteomes" id="UP001595766"/>
    </source>
</evidence>
<dbReference type="EMBL" id="JBHSAV010000053">
    <property type="protein sequence ID" value="MFC3977240.1"/>
    <property type="molecule type" value="Genomic_DNA"/>
</dbReference>
<accession>A0ABV8EPH1</accession>
<proteinExistence type="predicted"/>